<protein>
    <submittedName>
        <fullName evidence="1">TM0996/MTH895 family glutaredoxin-like protein</fullName>
    </submittedName>
</protein>
<dbReference type="EMBL" id="CP039734">
    <property type="protein sequence ID" value="QIR75925.1"/>
    <property type="molecule type" value="Genomic_DNA"/>
</dbReference>
<evidence type="ECO:0000313" key="2">
    <source>
        <dbReference type="Proteomes" id="UP000502831"/>
    </source>
</evidence>
<dbReference type="SUPFAM" id="SSF52833">
    <property type="entry name" value="Thioredoxin-like"/>
    <property type="match status" value="1"/>
</dbReference>
<name>A0A6G9VSS6_9BACT</name>
<dbReference type="PANTHER" id="PTHR36450">
    <property type="entry name" value="THIOREDOXIN"/>
    <property type="match status" value="1"/>
</dbReference>
<dbReference type="NCBIfam" id="TIGR00412">
    <property type="entry name" value="redox_disulf_2"/>
    <property type="match status" value="1"/>
</dbReference>
<dbReference type="Pfam" id="PF13192">
    <property type="entry name" value="Thioredoxin_3"/>
    <property type="match status" value="1"/>
</dbReference>
<proteinExistence type="predicted"/>
<dbReference type="PANTHER" id="PTHR36450:SF1">
    <property type="entry name" value="THIOREDOXIN"/>
    <property type="match status" value="1"/>
</dbReference>
<dbReference type="InterPro" id="IPR036249">
    <property type="entry name" value="Thioredoxin-like_sf"/>
</dbReference>
<gene>
    <name evidence="1" type="ORF">FA584_06765</name>
</gene>
<dbReference type="InterPro" id="IPR012336">
    <property type="entry name" value="Thioredoxin-like_fold"/>
</dbReference>
<sequence>MKIEILGTGCSKCQALTLHVKEAVAQKGLFAQIEKVDDLMQIMHYGVTSTPALVIDGKVVSSGKLLSVDEIVALLGKEI</sequence>
<dbReference type="PIRSF" id="PIRSF037031">
    <property type="entry name" value="Redox_disulphide_2"/>
    <property type="match status" value="1"/>
</dbReference>
<dbReference type="AlphaFoldDB" id="A0A6G9VSS6"/>
<accession>A0A6G9VSS6</accession>
<dbReference type="Proteomes" id="UP000502831">
    <property type="component" value="Chromosome"/>
</dbReference>
<reference evidence="1 2" key="1">
    <citation type="journal article" date="2017" name="Environ. Sci. Technol.">
        <title>Organohalide Respiration with Chlorinated Ethenes under Low pH Conditions.</title>
        <authorList>
            <person name="Yang Y."/>
            <person name="Capiro N.L."/>
            <person name="Marcet T.F."/>
            <person name="Yan J."/>
            <person name="Pennell K.D."/>
            <person name="Loffler F.E."/>
        </authorList>
    </citation>
    <scope>NUCLEOTIDE SEQUENCE [LARGE SCALE GENOMIC DNA]</scope>
    <source>
        <strain evidence="1 2">ACSDCE</strain>
    </source>
</reference>
<dbReference type="Gene3D" id="3.40.30.10">
    <property type="entry name" value="Glutaredoxin"/>
    <property type="match status" value="1"/>
</dbReference>
<dbReference type="RefSeq" id="WP_167749809.1">
    <property type="nucleotide sequence ID" value="NZ_CP039734.2"/>
</dbReference>
<dbReference type="InterPro" id="IPR005243">
    <property type="entry name" value="THIRX-like_proc"/>
</dbReference>
<organism evidence="1 2">
    <name type="scientific">Sulfurospirillum diekertiae</name>
    <dbReference type="NCBI Taxonomy" id="1854492"/>
    <lineage>
        <taxon>Bacteria</taxon>
        <taxon>Pseudomonadati</taxon>
        <taxon>Campylobacterota</taxon>
        <taxon>Epsilonproteobacteria</taxon>
        <taxon>Campylobacterales</taxon>
        <taxon>Sulfurospirillaceae</taxon>
        <taxon>Sulfurospirillum</taxon>
    </lineage>
</organism>
<evidence type="ECO:0000313" key="1">
    <source>
        <dbReference type="EMBL" id="QIR75925.1"/>
    </source>
</evidence>